<dbReference type="AlphaFoldDB" id="X1UUP8"/>
<protein>
    <submittedName>
        <fullName evidence="1">Uncharacterized protein</fullName>
    </submittedName>
</protein>
<proteinExistence type="predicted"/>
<accession>X1UUP8</accession>
<reference evidence="1" key="1">
    <citation type="journal article" date="2014" name="Front. Microbiol.">
        <title>High frequency of phylogenetically diverse reductive dehalogenase-homologous genes in deep subseafloor sedimentary metagenomes.</title>
        <authorList>
            <person name="Kawai M."/>
            <person name="Futagami T."/>
            <person name="Toyoda A."/>
            <person name="Takaki Y."/>
            <person name="Nishi S."/>
            <person name="Hori S."/>
            <person name="Arai W."/>
            <person name="Tsubouchi T."/>
            <person name="Morono Y."/>
            <person name="Uchiyama I."/>
            <person name="Ito T."/>
            <person name="Fujiyama A."/>
            <person name="Inagaki F."/>
            <person name="Takami H."/>
        </authorList>
    </citation>
    <scope>NUCLEOTIDE SEQUENCE</scope>
    <source>
        <strain evidence="1">Expedition CK06-06</strain>
    </source>
</reference>
<organism evidence="1">
    <name type="scientific">marine sediment metagenome</name>
    <dbReference type="NCBI Taxonomy" id="412755"/>
    <lineage>
        <taxon>unclassified sequences</taxon>
        <taxon>metagenomes</taxon>
        <taxon>ecological metagenomes</taxon>
    </lineage>
</organism>
<comment type="caution">
    <text evidence="1">The sequence shown here is derived from an EMBL/GenBank/DDBJ whole genome shotgun (WGS) entry which is preliminary data.</text>
</comment>
<name>X1UUP8_9ZZZZ</name>
<evidence type="ECO:0000313" key="1">
    <source>
        <dbReference type="EMBL" id="GAJ03596.1"/>
    </source>
</evidence>
<dbReference type="EMBL" id="BARW01034131">
    <property type="protein sequence ID" value="GAJ03596.1"/>
    <property type="molecule type" value="Genomic_DNA"/>
</dbReference>
<gene>
    <name evidence="1" type="ORF">S12H4_53577</name>
</gene>
<sequence>MAEDEEIYVEKLRDLKDFKKTINKKKVTNFELDEFFIDLK</sequence>